<evidence type="ECO:0000313" key="2">
    <source>
        <dbReference type="Proteomes" id="UP000694428"/>
    </source>
</evidence>
<keyword evidence="2" id="KW-1185">Reference proteome</keyword>
<proteinExistence type="predicted"/>
<organism evidence="1 2">
    <name type="scientific">Pavo cristatus</name>
    <name type="common">Indian peafowl</name>
    <name type="synonym">Blue peafowl</name>
    <dbReference type="NCBI Taxonomy" id="9049"/>
    <lineage>
        <taxon>Eukaryota</taxon>
        <taxon>Metazoa</taxon>
        <taxon>Chordata</taxon>
        <taxon>Craniata</taxon>
        <taxon>Vertebrata</taxon>
        <taxon>Euteleostomi</taxon>
        <taxon>Archelosauria</taxon>
        <taxon>Archosauria</taxon>
        <taxon>Dinosauria</taxon>
        <taxon>Saurischia</taxon>
        <taxon>Theropoda</taxon>
        <taxon>Coelurosauria</taxon>
        <taxon>Aves</taxon>
        <taxon>Neognathae</taxon>
        <taxon>Galloanserae</taxon>
        <taxon>Galliformes</taxon>
        <taxon>Phasianidae</taxon>
        <taxon>Phasianinae</taxon>
        <taxon>Pavo</taxon>
    </lineage>
</organism>
<reference evidence="1" key="1">
    <citation type="submission" date="2025-05" db="UniProtKB">
        <authorList>
            <consortium name="Ensembl"/>
        </authorList>
    </citation>
    <scope>IDENTIFICATION</scope>
</reference>
<dbReference type="Ensembl" id="ENSPSTT00000017683.1">
    <property type="protein sequence ID" value="ENSPSTP00000016875.1"/>
    <property type="gene ID" value="ENSPSTG00000012018.1"/>
</dbReference>
<dbReference type="Ensembl" id="ENSPSTT00000025009.1">
    <property type="protein sequence ID" value="ENSPSTP00000023764.1"/>
    <property type="gene ID" value="ENSPSTG00000017522.1"/>
</dbReference>
<dbReference type="Proteomes" id="UP000694428">
    <property type="component" value="Unplaced"/>
</dbReference>
<evidence type="ECO:0000313" key="1">
    <source>
        <dbReference type="Ensembl" id="ENSPSTP00000016875.1"/>
    </source>
</evidence>
<name>A0A8C9FR26_PAVCR</name>
<accession>A0A8C9FR26</accession>
<sequence length="98" mass="10985">NVNSDRQAVMLTMKTEAYTGHRIKRKKRQTEHPQGIHPSLSILKLLPMGALSWDLTQPEALPTSFCLLQPSLAHQAGIPQFAHGAWLGFPFCWGERHG</sequence>
<dbReference type="AlphaFoldDB" id="A0A8C9FR26"/>
<protein>
    <submittedName>
        <fullName evidence="1">Uncharacterized protein</fullName>
    </submittedName>
</protein>